<feature type="transmembrane region" description="Helical" evidence="9">
    <location>
        <begin position="144"/>
        <end position="166"/>
    </location>
</feature>
<name>A0A844FVT9_9FIRM</name>
<reference evidence="10 11" key="1">
    <citation type="submission" date="2019-08" db="EMBL/GenBank/DDBJ databases">
        <title>In-depth cultivation of the pig gut microbiome towards novel bacterial diversity and tailored functional studies.</title>
        <authorList>
            <person name="Wylensek D."/>
            <person name="Hitch T.C.A."/>
            <person name="Clavel T."/>
        </authorList>
    </citation>
    <scope>NUCLEOTIDE SEQUENCE [LARGE SCALE GENOMIC DNA]</scope>
    <source>
        <strain evidence="10 11">CA-Schmier-601-WT-3</strain>
    </source>
</reference>
<dbReference type="InterPro" id="IPR017039">
    <property type="entry name" value="Virul_fac_BrkB"/>
</dbReference>
<keyword evidence="3" id="KW-0489">Methyltransferase</keyword>
<dbReference type="Proteomes" id="UP000442619">
    <property type="component" value="Unassembled WGS sequence"/>
</dbReference>
<dbReference type="Pfam" id="PF03631">
    <property type="entry name" value="Virul_fac_BrkB"/>
    <property type="match status" value="1"/>
</dbReference>
<dbReference type="Gene3D" id="2.40.50.1070">
    <property type="match status" value="1"/>
</dbReference>
<sequence length="704" mass="81189">MEMKTKEIMKTIKAYYQKAATIYSDYRHYVPSYAPAALTFYLIILIVPAISIVAFTTSLFHFNSDILVDLLEQYLTSPYAIMLVDIIENPTISLGSFVVFALSLYAISRGVGNVYQISKELFPDAKNDEDTIIGYYAYTFEITILLLLFAIGFVFFVAVGPIAAFFNVFYDYLLLRQILLFSLFILFFSLIYKLIPKPHIFLNEAMKGAVVTTLGDIILYFIIRYYFKNVSFSNVYGPLASIVMVFFVLNWGCEIFYVGMYVTHLFYEKRLAHSISIVKVDTINHLGQGIATLAGKKIFLKNVLPHEIVQIAIKKERAHDIDALAIKILIPSVMRLQPVCLQADLCEGCSFQYMASSAQITHKKETIALLINRFTTFKNDNISFMPPLNPLHYLQEVQYDLYDYEGTLYFGELTKESITFKSQCLLNDTMINDVLHFLEDTFNKCHVSTYDDPTQKGIKGVRIKRVEEGCLVFIQSGRGDLSEELVNRLKANQHILGLYKRPVNRVRHYVRLSQPLQIYGRHHYHLVVENRSYRLSSLSDFTIHPDRNERMQKLVDQEETILSLYCGNGIMEYGLRGDVSCIFEEDYEFEDAVRNKKNLHLSNMHLYKGPVEQRASLLLSHHHYDTVIVHLSDHQFSSILSQSFYHSNIKKVIIISEDVYAFLKSIYYYDAMRLQSSYQLVLVEGFDPSPYTPQIGGIFVFLRK</sequence>
<evidence type="ECO:0000256" key="8">
    <source>
        <dbReference type="ARBA" id="ARBA00023136"/>
    </source>
</evidence>
<evidence type="ECO:0000256" key="9">
    <source>
        <dbReference type="SAM" id="Phobius"/>
    </source>
</evidence>
<comment type="subcellular location">
    <subcellularLocation>
        <location evidence="1">Cell membrane</location>
        <topology evidence="1">Multi-pass membrane protein</topology>
    </subcellularLocation>
</comment>
<feature type="transmembrane region" description="Helical" evidence="9">
    <location>
        <begin position="208"/>
        <end position="227"/>
    </location>
</feature>
<dbReference type="Gene3D" id="3.40.50.150">
    <property type="entry name" value="Vaccinia Virus protein VP39"/>
    <property type="match status" value="1"/>
</dbReference>
<feature type="transmembrane region" description="Helical" evidence="9">
    <location>
        <begin position="178"/>
        <end position="196"/>
    </location>
</feature>
<evidence type="ECO:0000256" key="5">
    <source>
        <dbReference type="ARBA" id="ARBA00022691"/>
    </source>
</evidence>
<evidence type="ECO:0008006" key="12">
    <source>
        <dbReference type="Google" id="ProtNLM"/>
    </source>
</evidence>
<organism evidence="10 11">
    <name type="scientific">Sharpea porci</name>
    <dbReference type="NCBI Taxonomy" id="2652286"/>
    <lineage>
        <taxon>Bacteria</taxon>
        <taxon>Bacillati</taxon>
        <taxon>Bacillota</taxon>
        <taxon>Erysipelotrichia</taxon>
        <taxon>Erysipelotrichales</taxon>
        <taxon>Coprobacillaceae</taxon>
        <taxon>Sharpea</taxon>
    </lineage>
</organism>
<comment type="caution">
    <text evidence="10">The sequence shown here is derived from an EMBL/GenBank/DDBJ whole genome shotgun (WGS) entry which is preliminary data.</text>
</comment>
<dbReference type="PANTHER" id="PTHR11061">
    <property type="entry name" value="RNA M5U METHYLTRANSFERASE"/>
    <property type="match status" value="1"/>
</dbReference>
<dbReference type="EMBL" id="VUNM01000026">
    <property type="protein sequence ID" value="MST89844.1"/>
    <property type="molecule type" value="Genomic_DNA"/>
</dbReference>
<dbReference type="GO" id="GO:0005886">
    <property type="term" value="C:plasma membrane"/>
    <property type="evidence" value="ECO:0007669"/>
    <property type="project" value="UniProtKB-SubCell"/>
</dbReference>
<keyword evidence="5" id="KW-0949">S-adenosyl-L-methionine</keyword>
<feature type="transmembrane region" description="Helical" evidence="9">
    <location>
        <begin position="239"/>
        <end position="262"/>
    </location>
</feature>
<dbReference type="InterPro" id="IPR012340">
    <property type="entry name" value="NA-bd_OB-fold"/>
</dbReference>
<evidence type="ECO:0000256" key="7">
    <source>
        <dbReference type="ARBA" id="ARBA00022989"/>
    </source>
</evidence>
<keyword evidence="2" id="KW-1003">Cell membrane</keyword>
<evidence type="ECO:0000256" key="2">
    <source>
        <dbReference type="ARBA" id="ARBA00022475"/>
    </source>
</evidence>
<keyword evidence="8 9" id="KW-0472">Membrane</keyword>
<keyword evidence="7 9" id="KW-1133">Transmembrane helix</keyword>
<evidence type="ECO:0000256" key="3">
    <source>
        <dbReference type="ARBA" id="ARBA00022603"/>
    </source>
</evidence>
<dbReference type="GO" id="GO:0070041">
    <property type="term" value="F:rRNA (uridine-C5-)-methyltransferase activity"/>
    <property type="evidence" value="ECO:0007669"/>
    <property type="project" value="TreeGrafter"/>
</dbReference>
<dbReference type="AlphaFoldDB" id="A0A844FVT9"/>
<feature type="transmembrane region" description="Helical" evidence="9">
    <location>
        <begin position="36"/>
        <end position="60"/>
    </location>
</feature>
<dbReference type="GO" id="GO:0070475">
    <property type="term" value="P:rRNA base methylation"/>
    <property type="evidence" value="ECO:0007669"/>
    <property type="project" value="TreeGrafter"/>
</dbReference>
<dbReference type="SUPFAM" id="SSF53335">
    <property type="entry name" value="S-adenosyl-L-methionine-dependent methyltransferases"/>
    <property type="match status" value="1"/>
</dbReference>
<proteinExistence type="predicted"/>
<dbReference type="Gene3D" id="2.40.50.140">
    <property type="entry name" value="Nucleic acid-binding proteins"/>
    <property type="match status" value="1"/>
</dbReference>
<evidence type="ECO:0000313" key="11">
    <source>
        <dbReference type="Proteomes" id="UP000442619"/>
    </source>
</evidence>
<evidence type="ECO:0000256" key="1">
    <source>
        <dbReference type="ARBA" id="ARBA00004651"/>
    </source>
</evidence>
<accession>A0A844FVT9</accession>
<keyword evidence="6 9" id="KW-0812">Transmembrane</keyword>
<dbReference type="SUPFAM" id="SSF50249">
    <property type="entry name" value="Nucleic acid-binding proteins"/>
    <property type="match status" value="1"/>
</dbReference>
<dbReference type="PANTHER" id="PTHR11061:SF30">
    <property type="entry name" value="TRNA (URACIL(54)-C(5))-METHYLTRANSFERASE"/>
    <property type="match status" value="1"/>
</dbReference>
<evidence type="ECO:0000313" key="10">
    <source>
        <dbReference type="EMBL" id="MST89844.1"/>
    </source>
</evidence>
<dbReference type="InterPro" id="IPR010280">
    <property type="entry name" value="U5_MeTrfase_fam"/>
</dbReference>
<protein>
    <recommendedName>
        <fullName evidence="12">TRAM domain-containing protein</fullName>
    </recommendedName>
</protein>
<keyword evidence="4" id="KW-0808">Transferase</keyword>
<dbReference type="InterPro" id="IPR029063">
    <property type="entry name" value="SAM-dependent_MTases_sf"/>
</dbReference>
<evidence type="ECO:0000256" key="6">
    <source>
        <dbReference type="ARBA" id="ARBA00022692"/>
    </source>
</evidence>
<gene>
    <name evidence="10" type="ORF">FYJ79_09715</name>
</gene>
<evidence type="ECO:0000256" key="4">
    <source>
        <dbReference type="ARBA" id="ARBA00022679"/>
    </source>
</evidence>
<keyword evidence="11" id="KW-1185">Reference proteome</keyword>